<dbReference type="STRING" id="414703.SAMN04488125_13927"/>
<gene>
    <name evidence="1" type="ORF">SAMN04488125_13927</name>
</gene>
<reference evidence="2" key="1">
    <citation type="submission" date="2016-10" db="EMBL/GenBank/DDBJ databases">
        <authorList>
            <person name="Varghese N."/>
            <person name="Submissions S."/>
        </authorList>
    </citation>
    <scope>NUCLEOTIDE SEQUENCE [LARGE SCALE GENOMIC DNA]</scope>
    <source>
        <strain evidence="2">CGMCC 1.6474</strain>
    </source>
</reference>
<organism evidence="1 2">
    <name type="scientific">Methylorubrum salsuginis</name>
    <dbReference type="NCBI Taxonomy" id="414703"/>
    <lineage>
        <taxon>Bacteria</taxon>
        <taxon>Pseudomonadati</taxon>
        <taxon>Pseudomonadota</taxon>
        <taxon>Alphaproteobacteria</taxon>
        <taxon>Hyphomicrobiales</taxon>
        <taxon>Methylobacteriaceae</taxon>
        <taxon>Methylorubrum</taxon>
    </lineage>
</organism>
<sequence length="241" mass="26337">MTEPNRDISIEALIASPPEAVTARDIPALQEGLIASAKFLEEAAFYEQAMLWGRTDARAAHAAILARDVPDVEPTFPELRLATLAWLTQIIRREEGAPPDVRDLMREVEAEQAASRVADKAREAAFRRDPGRWLKDATPLAVPMLRAEGCWIADRDGEVVLCTHASSVCNREAQRSVEAAYTRALRDEYRTVIVVGAPGLGDRVKIPDAMERDLMEVEFEVVEIPAADLTGPAAPTGGRAA</sequence>
<dbReference type="EMBL" id="FOSV01000039">
    <property type="protein sequence ID" value="SFM03353.1"/>
    <property type="molecule type" value="Genomic_DNA"/>
</dbReference>
<name>A0A1I4MJX0_9HYPH</name>
<keyword evidence="2" id="KW-1185">Reference proteome</keyword>
<dbReference type="AlphaFoldDB" id="A0A1I4MJX0"/>
<accession>A0A1I4MJX0</accession>
<proteinExistence type="predicted"/>
<dbReference type="RefSeq" id="WP_131803951.1">
    <property type="nucleotide sequence ID" value="NZ_FOSV01000039.1"/>
</dbReference>
<evidence type="ECO:0000313" key="1">
    <source>
        <dbReference type="EMBL" id="SFM03353.1"/>
    </source>
</evidence>
<dbReference type="Proteomes" id="UP000198804">
    <property type="component" value="Unassembled WGS sequence"/>
</dbReference>
<dbReference type="OrthoDB" id="9830139at2"/>
<protein>
    <submittedName>
        <fullName evidence="1">Uncharacterized protein</fullName>
    </submittedName>
</protein>
<evidence type="ECO:0000313" key="2">
    <source>
        <dbReference type="Proteomes" id="UP000198804"/>
    </source>
</evidence>